<protein>
    <submittedName>
        <fullName evidence="1">Uncharacterized protein</fullName>
    </submittedName>
</protein>
<dbReference type="EMBL" id="JAACNH010000001">
    <property type="protein sequence ID" value="KAG8456598.1"/>
    <property type="molecule type" value="Genomic_DNA"/>
</dbReference>
<gene>
    <name evidence="1" type="ORF">GDO86_002395</name>
</gene>
<comment type="caution">
    <text evidence="1">The sequence shown here is derived from an EMBL/GenBank/DDBJ whole genome shotgun (WGS) entry which is preliminary data.</text>
</comment>
<name>A0A8T2KI88_9PIPI</name>
<keyword evidence="2" id="KW-1185">Reference proteome</keyword>
<evidence type="ECO:0000313" key="1">
    <source>
        <dbReference type="EMBL" id="KAG8456598.1"/>
    </source>
</evidence>
<dbReference type="AlphaFoldDB" id="A0A8T2KI88"/>
<dbReference type="Proteomes" id="UP000812440">
    <property type="component" value="Chromosome 1"/>
</dbReference>
<organism evidence="1 2">
    <name type="scientific">Hymenochirus boettgeri</name>
    <name type="common">Congo dwarf clawed frog</name>
    <dbReference type="NCBI Taxonomy" id="247094"/>
    <lineage>
        <taxon>Eukaryota</taxon>
        <taxon>Metazoa</taxon>
        <taxon>Chordata</taxon>
        <taxon>Craniata</taxon>
        <taxon>Vertebrata</taxon>
        <taxon>Euteleostomi</taxon>
        <taxon>Amphibia</taxon>
        <taxon>Batrachia</taxon>
        <taxon>Anura</taxon>
        <taxon>Pipoidea</taxon>
        <taxon>Pipidae</taxon>
        <taxon>Pipinae</taxon>
        <taxon>Hymenochirus</taxon>
    </lineage>
</organism>
<proteinExistence type="predicted"/>
<accession>A0A8T2KI88</accession>
<sequence length="79" mass="8973">MVKLSKFVDCKINYTLICVSYLQQLTLPNSTVAAFQNLPLSLHDIFYILHHRISVGCAKNLFLCTVIGCTSRHFPQKCI</sequence>
<reference evidence="1" key="1">
    <citation type="thesis" date="2020" institute="ProQuest LLC" country="789 East Eisenhower Parkway, Ann Arbor, MI, USA">
        <title>Comparative Genomics and Chromosome Evolution.</title>
        <authorList>
            <person name="Mudd A.B."/>
        </authorList>
    </citation>
    <scope>NUCLEOTIDE SEQUENCE</scope>
    <source>
        <strain evidence="1">Female2</strain>
        <tissue evidence="1">Blood</tissue>
    </source>
</reference>
<evidence type="ECO:0000313" key="2">
    <source>
        <dbReference type="Proteomes" id="UP000812440"/>
    </source>
</evidence>